<dbReference type="KEGG" id="yey:Y11_13671"/>
<evidence type="ECO:0000313" key="1">
    <source>
        <dbReference type="EMBL" id="CBY26814.1"/>
    </source>
</evidence>
<dbReference type="HOGENOM" id="CLU_3260075_0_0_6"/>
<accession>A0A0H3NU27</accession>
<protein>
    <submittedName>
        <fullName evidence="1">Uncharacterized protein</fullName>
    </submittedName>
</protein>
<name>A0A0H3NU27_YERE1</name>
<reference evidence="1 2" key="1">
    <citation type="journal article" date="2011" name="J. Bacteriol.">
        <title>Complete genome sequence of Yersinia enterocolitica subsp. palearctica serogroup O:3.</title>
        <authorList>
            <person name="Batzilla J."/>
            <person name="Hoper D."/>
            <person name="Antonenka U."/>
            <person name="Heesemann J."/>
            <person name="Rakin A."/>
        </authorList>
    </citation>
    <scope>NUCLEOTIDE SEQUENCE [LARGE SCALE GENOMIC DNA]</scope>
    <source>
        <strain evidence="2">DSM 13030 / CIP 106945 / Y11</strain>
    </source>
</reference>
<sequence>MMSCRFAAPALLRREGFISSAGVSLVASFTDSPLINIDKAEY</sequence>
<dbReference type="AlphaFoldDB" id="A0A0H3NU27"/>
<organism evidence="1 2">
    <name type="scientific">Yersinia enterocolitica subsp. palearctica serotype O:3 (strain DSM 13030 / CIP 106945 / Y11)</name>
    <dbReference type="NCBI Taxonomy" id="930944"/>
    <lineage>
        <taxon>Bacteria</taxon>
        <taxon>Pseudomonadati</taxon>
        <taxon>Pseudomonadota</taxon>
        <taxon>Gammaproteobacteria</taxon>
        <taxon>Enterobacterales</taxon>
        <taxon>Yersiniaceae</taxon>
        <taxon>Yersinia</taxon>
    </lineage>
</organism>
<gene>
    <name evidence="1" type="ordered locus">Y11_13671</name>
</gene>
<dbReference type="EMBL" id="FR729477">
    <property type="protein sequence ID" value="CBY26814.1"/>
    <property type="molecule type" value="Genomic_DNA"/>
</dbReference>
<evidence type="ECO:0000313" key="2">
    <source>
        <dbReference type="Proteomes" id="UP000008084"/>
    </source>
</evidence>
<proteinExistence type="predicted"/>
<dbReference type="PATRIC" id="fig|930944.6.peg.1357"/>
<dbReference type="Proteomes" id="UP000008084">
    <property type="component" value="Chromosome"/>
</dbReference>